<evidence type="ECO:0000313" key="3">
    <source>
        <dbReference type="Proteomes" id="UP001473302"/>
    </source>
</evidence>
<name>A0ABP9YVW9_9FUNG</name>
<gene>
    <name evidence="2" type="ORF">MFLAVUS_004408</name>
</gene>
<sequence length="273" mass="30882">MLKLEDLRSPTSEPESTVEPGPTSFLMESSGDSFALNDRPSDYGGSFNQQLSEFNNITLQYRPEIKMMDESVVTSKLQEVFVGPQVNVSPTNFTVNNTRLFLRSEEVSSFKKAFSSCLQPSSNYLPPSISCLRQLTSSFNHTSTYAYFRATLDDFNDTRFMPVTVFTLCDTPDQDGYGSNHNSAPKIENISWFQTAYESAQHNEDNESWKIIDQVMNQMNTLIEQNDDKPMKISKFILEVNLSKVANLVGNHLYKANQKVASNIKARLLDLYG</sequence>
<evidence type="ECO:0000256" key="1">
    <source>
        <dbReference type="SAM" id="MobiDB-lite"/>
    </source>
</evidence>
<organism evidence="2 3">
    <name type="scientific">Mucor flavus</name>
    <dbReference type="NCBI Taxonomy" id="439312"/>
    <lineage>
        <taxon>Eukaryota</taxon>
        <taxon>Fungi</taxon>
        <taxon>Fungi incertae sedis</taxon>
        <taxon>Mucoromycota</taxon>
        <taxon>Mucoromycotina</taxon>
        <taxon>Mucoromycetes</taxon>
        <taxon>Mucorales</taxon>
        <taxon>Mucorineae</taxon>
        <taxon>Mucoraceae</taxon>
        <taxon>Mucor</taxon>
    </lineage>
</organism>
<accession>A0ABP9YVW9</accession>
<feature type="region of interest" description="Disordered" evidence="1">
    <location>
        <begin position="1"/>
        <end position="31"/>
    </location>
</feature>
<comment type="caution">
    <text evidence="2">The sequence shown here is derived from an EMBL/GenBank/DDBJ whole genome shotgun (WGS) entry which is preliminary data.</text>
</comment>
<dbReference type="EMBL" id="BAABUK010000008">
    <property type="protein sequence ID" value="GAA5810979.1"/>
    <property type="molecule type" value="Genomic_DNA"/>
</dbReference>
<dbReference type="Proteomes" id="UP001473302">
    <property type="component" value="Unassembled WGS sequence"/>
</dbReference>
<keyword evidence="3" id="KW-1185">Reference proteome</keyword>
<evidence type="ECO:0000313" key="2">
    <source>
        <dbReference type="EMBL" id="GAA5810979.1"/>
    </source>
</evidence>
<protein>
    <submittedName>
        <fullName evidence="2">Uncharacterized protein</fullName>
    </submittedName>
</protein>
<reference evidence="2 3" key="1">
    <citation type="submission" date="2024-04" db="EMBL/GenBank/DDBJ databases">
        <title>genome sequences of Mucor flavus KT1a and Helicostylum pulchrum KT1b strains isolated from the surface of a dry-aged beef.</title>
        <authorList>
            <person name="Toyotome T."/>
            <person name="Hosono M."/>
            <person name="Torimaru M."/>
            <person name="Fukuda K."/>
            <person name="Mikami N."/>
        </authorList>
    </citation>
    <scope>NUCLEOTIDE SEQUENCE [LARGE SCALE GENOMIC DNA]</scope>
    <source>
        <strain evidence="2 3">KT1a</strain>
    </source>
</reference>
<proteinExistence type="predicted"/>